<proteinExistence type="inferred from homology"/>
<dbReference type="Gene3D" id="3.40.190.10">
    <property type="entry name" value="Periplasmic binding protein-like II"/>
    <property type="match status" value="2"/>
</dbReference>
<comment type="subcellular location">
    <subcellularLocation>
        <location evidence="1">Periplasm</location>
    </subcellularLocation>
</comment>
<feature type="chain" id="PRO_5016638668" evidence="5">
    <location>
        <begin position="24"/>
        <end position="423"/>
    </location>
</feature>
<dbReference type="RefSeq" id="WP_114348168.1">
    <property type="nucleotide sequence ID" value="NZ_QPJL01000003.1"/>
</dbReference>
<organism evidence="6 7">
    <name type="scientific">Paracoccus lutimaris</name>
    <dbReference type="NCBI Taxonomy" id="1490030"/>
    <lineage>
        <taxon>Bacteria</taxon>
        <taxon>Pseudomonadati</taxon>
        <taxon>Pseudomonadota</taxon>
        <taxon>Alphaproteobacteria</taxon>
        <taxon>Rhodobacterales</taxon>
        <taxon>Paracoccaceae</taxon>
        <taxon>Paracoccus</taxon>
    </lineage>
</organism>
<dbReference type="InterPro" id="IPR006059">
    <property type="entry name" value="SBP"/>
</dbReference>
<dbReference type="AlphaFoldDB" id="A0A368Z9E2"/>
<evidence type="ECO:0000256" key="1">
    <source>
        <dbReference type="ARBA" id="ARBA00004418"/>
    </source>
</evidence>
<evidence type="ECO:0000313" key="7">
    <source>
        <dbReference type="Proteomes" id="UP000253345"/>
    </source>
</evidence>
<protein>
    <submittedName>
        <fullName evidence="6">Carbohydrate ABC transporter substrate-binding protein (CUT1 family)</fullName>
    </submittedName>
</protein>
<accession>A0A368Z9E2</accession>
<comment type="similarity">
    <text evidence="2">Belongs to the bacterial solute-binding protein 1 family.</text>
</comment>
<dbReference type="SUPFAM" id="SSF53850">
    <property type="entry name" value="Periplasmic binding protein-like II"/>
    <property type="match status" value="1"/>
</dbReference>
<reference evidence="6 7" key="1">
    <citation type="submission" date="2018-07" db="EMBL/GenBank/DDBJ databases">
        <title>Genomic Encyclopedia of Type Strains, Phase III (KMG-III): the genomes of soil and plant-associated and newly described type strains.</title>
        <authorList>
            <person name="Whitman W."/>
        </authorList>
    </citation>
    <scope>NUCLEOTIDE SEQUENCE [LARGE SCALE GENOMIC DNA]</scope>
    <source>
        <strain evidence="6 7">CECT 8525</strain>
    </source>
</reference>
<dbReference type="EMBL" id="QPJL01000003">
    <property type="protein sequence ID" value="RCW87084.1"/>
    <property type="molecule type" value="Genomic_DNA"/>
</dbReference>
<dbReference type="Proteomes" id="UP000253345">
    <property type="component" value="Unassembled WGS sequence"/>
</dbReference>
<evidence type="ECO:0000256" key="3">
    <source>
        <dbReference type="ARBA" id="ARBA00022448"/>
    </source>
</evidence>
<dbReference type="OrthoDB" id="9804061at2"/>
<evidence type="ECO:0000256" key="5">
    <source>
        <dbReference type="SAM" id="SignalP"/>
    </source>
</evidence>
<keyword evidence="3" id="KW-0813">Transport</keyword>
<dbReference type="Pfam" id="PF01547">
    <property type="entry name" value="SBP_bac_1"/>
    <property type="match status" value="1"/>
</dbReference>
<gene>
    <name evidence="6" type="ORF">DFP89_10388</name>
</gene>
<keyword evidence="7" id="KW-1185">Reference proteome</keyword>
<name>A0A368Z9E2_9RHOB</name>
<dbReference type="PANTHER" id="PTHR43649">
    <property type="entry name" value="ARABINOSE-BINDING PROTEIN-RELATED"/>
    <property type="match status" value="1"/>
</dbReference>
<feature type="signal peptide" evidence="5">
    <location>
        <begin position="1"/>
        <end position="23"/>
    </location>
</feature>
<sequence length="423" mass="45348">MKSRSLFAVSGLVATLWAGTALADGVVLRALMEDVPETRIIETLLPEFEAATGIKVEFEKVGYGDMHDKLVAQLVGGESYYNLLSVDFLWAGEFPAGGWLEDLNPYVAKTGFDMAPMIPSMLDLLGRTDAAMPILPMYNYSMGLIYRKDLLENTDLAAKFEAATGKKLAPPATLDDYVAIAKFMKAEGGVNGAAMQGQRGDPNSMEFSNYLFAAGGDYLGADRAVVLNSDAGKHALTLYADMIKNAAQTGALSATLDDTMRLMCAGESFSMVTYWWMLPQLDNAEACPNAAGKLAISVMPGGQGESGGWGWGIPKNIPEDQKDAAWQFISWVQSKDVSVKRALEGHAPVRSDVYADPAVLAKYPFYALAGDIVATGKSFPIFTYSPQYEDVLGTQISLAASGDTSVEAALEAAAKGLDELMKK</sequence>
<evidence type="ECO:0000313" key="6">
    <source>
        <dbReference type="EMBL" id="RCW87084.1"/>
    </source>
</evidence>
<comment type="caution">
    <text evidence="6">The sequence shown here is derived from an EMBL/GenBank/DDBJ whole genome shotgun (WGS) entry which is preliminary data.</text>
</comment>
<evidence type="ECO:0000256" key="2">
    <source>
        <dbReference type="ARBA" id="ARBA00008520"/>
    </source>
</evidence>
<evidence type="ECO:0000256" key="4">
    <source>
        <dbReference type="ARBA" id="ARBA00022729"/>
    </source>
</evidence>
<dbReference type="InterPro" id="IPR050490">
    <property type="entry name" value="Bact_solute-bd_prot1"/>
</dbReference>
<dbReference type="PANTHER" id="PTHR43649:SF34">
    <property type="entry name" value="ABC TRANSPORTER PERIPLASMIC-BINDING PROTEIN YCJN-RELATED"/>
    <property type="match status" value="1"/>
</dbReference>
<keyword evidence="4 5" id="KW-0732">Signal</keyword>
<dbReference type="GO" id="GO:0042597">
    <property type="term" value="C:periplasmic space"/>
    <property type="evidence" value="ECO:0007669"/>
    <property type="project" value="UniProtKB-SubCell"/>
</dbReference>